<evidence type="ECO:0000313" key="2">
    <source>
        <dbReference type="EMBL" id="RVX47727.1"/>
    </source>
</evidence>
<name>A0A438MPE9_9ACTN</name>
<protein>
    <recommendedName>
        <fullName evidence="4">WD40 repeat protein</fullName>
    </recommendedName>
</protein>
<dbReference type="InterPro" id="IPR011044">
    <property type="entry name" value="Quino_amine_DH_bsu"/>
</dbReference>
<dbReference type="EMBL" id="SAUN01000001">
    <property type="protein sequence ID" value="RVX47727.1"/>
    <property type="molecule type" value="Genomic_DNA"/>
</dbReference>
<organism evidence="2 3">
    <name type="scientific">Nonomuraea polychroma</name>
    <dbReference type="NCBI Taxonomy" id="46176"/>
    <lineage>
        <taxon>Bacteria</taxon>
        <taxon>Bacillati</taxon>
        <taxon>Actinomycetota</taxon>
        <taxon>Actinomycetes</taxon>
        <taxon>Streptosporangiales</taxon>
        <taxon>Streptosporangiaceae</taxon>
        <taxon>Nonomuraea</taxon>
    </lineage>
</organism>
<accession>A0A438MPE9</accession>
<keyword evidence="1" id="KW-0812">Transmembrane</keyword>
<dbReference type="OrthoDB" id="3541604at2"/>
<keyword evidence="3" id="KW-1185">Reference proteome</keyword>
<evidence type="ECO:0008006" key="4">
    <source>
        <dbReference type="Google" id="ProtNLM"/>
    </source>
</evidence>
<dbReference type="AlphaFoldDB" id="A0A438MPE9"/>
<evidence type="ECO:0000313" key="3">
    <source>
        <dbReference type="Proteomes" id="UP000284824"/>
    </source>
</evidence>
<keyword evidence="1" id="KW-1133">Transmembrane helix</keyword>
<gene>
    <name evidence="2" type="ORF">EDD27_10675</name>
</gene>
<dbReference type="Proteomes" id="UP000284824">
    <property type="component" value="Unassembled WGS sequence"/>
</dbReference>
<proteinExistence type="predicted"/>
<keyword evidence="1" id="KW-0472">Membrane</keyword>
<feature type="transmembrane region" description="Helical" evidence="1">
    <location>
        <begin position="35"/>
        <end position="55"/>
    </location>
</feature>
<sequence length="405" mass="43706">MTWLRNVLDELADETPQVDLAERTIRIRERRRRTAAWVVAAAAVVVTALGATAAVRVLPAGEPVPAADPATVNDLPARGVGPLSHAYKTFCRPQDGKVPPGCVDGGWRVVTRDGKTYRVAQALPSLSPYRGAGLRDSPLAISRDGRKIAYYGAAHRTFVVRDLASGAEQVAPTRVSENWLGSISHLLLSDDGRFLAFAKNPPLTDPAMLIDLQERMVRPLPNGWNPIGLSADGGTITLAQYSPKSRLQTLTRLWTTSTAGNGRTVNLPKHSLVGPLSPNGKDLFALKSVRVPGMNCGRSGDDLVRLDPETGKVLRTVPISGLSMTSNFVYLRGWVNSTEITALASPFKCANEETADDLVESRLDPSFTPFTAYAVNVKTGKARKLATYTAQDHFYLVIPGFPGTL</sequence>
<dbReference type="Gene3D" id="2.120.10.30">
    <property type="entry name" value="TolB, C-terminal domain"/>
    <property type="match status" value="1"/>
</dbReference>
<dbReference type="InterPro" id="IPR011042">
    <property type="entry name" value="6-blade_b-propeller_TolB-like"/>
</dbReference>
<comment type="caution">
    <text evidence="2">The sequence shown here is derived from an EMBL/GenBank/DDBJ whole genome shotgun (WGS) entry which is preliminary data.</text>
</comment>
<dbReference type="RefSeq" id="WP_127940118.1">
    <property type="nucleotide sequence ID" value="NZ_SAUN01000001.1"/>
</dbReference>
<reference evidence="2 3" key="1">
    <citation type="submission" date="2019-01" db="EMBL/GenBank/DDBJ databases">
        <title>Sequencing the genomes of 1000 actinobacteria strains.</title>
        <authorList>
            <person name="Klenk H.-P."/>
        </authorList>
    </citation>
    <scope>NUCLEOTIDE SEQUENCE [LARGE SCALE GENOMIC DNA]</scope>
    <source>
        <strain evidence="2 3">DSM 43925</strain>
    </source>
</reference>
<dbReference type="SUPFAM" id="SSF50969">
    <property type="entry name" value="YVTN repeat-like/Quinoprotein amine dehydrogenase"/>
    <property type="match status" value="1"/>
</dbReference>
<evidence type="ECO:0000256" key="1">
    <source>
        <dbReference type="SAM" id="Phobius"/>
    </source>
</evidence>